<evidence type="ECO:0000313" key="3">
    <source>
        <dbReference type="Proteomes" id="UP000183447"/>
    </source>
</evidence>
<accession>A0A1K2HXV1</accession>
<keyword evidence="3" id="KW-1185">Reference proteome</keyword>
<dbReference type="GO" id="GO:0016829">
    <property type="term" value="F:lyase activity"/>
    <property type="evidence" value="ECO:0007669"/>
    <property type="project" value="UniProtKB-KW"/>
</dbReference>
<dbReference type="STRING" id="665118.SAMN02983003_2122"/>
<dbReference type="Proteomes" id="UP000183447">
    <property type="component" value="Unassembled WGS sequence"/>
</dbReference>
<proteinExistence type="predicted"/>
<dbReference type="SMART" id="SM01130">
    <property type="entry name" value="DHDPS"/>
    <property type="match status" value="1"/>
</dbReference>
<reference evidence="2 3" key="1">
    <citation type="submission" date="2016-11" db="EMBL/GenBank/DDBJ databases">
        <authorList>
            <person name="Jaros S."/>
            <person name="Januszkiewicz K."/>
            <person name="Wedrychowicz H."/>
        </authorList>
    </citation>
    <scope>NUCLEOTIDE SEQUENCE [LARGE SCALE GENOMIC DNA]</scope>
    <source>
        <strain evidence="2 3">ATCC 23634</strain>
    </source>
</reference>
<dbReference type="SUPFAM" id="SSF51569">
    <property type="entry name" value="Aldolase"/>
    <property type="match status" value="1"/>
</dbReference>
<dbReference type="Gene3D" id="3.20.20.70">
    <property type="entry name" value="Aldolase class I"/>
    <property type="match status" value="1"/>
</dbReference>
<dbReference type="InterPro" id="IPR002220">
    <property type="entry name" value="DapA-like"/>
</dbReference>
<dbReference type="EMBL" id="FPKU01000002">
    <property type="protein sequence ID" value="SFZ84625.1"/>
    <property type="molecule type" value="Genomic_DNA"/>
</dbReference>
<organism evidence="2 3">
    <name type="scientific">Devosia enhydra</name>
    <dbReference type="NCBI Taxonomy" id="665118"/>
    <lineage>
        <taxon>Bacteria</taxon>
        <taxon>Pseudomonadati</taxon>
        <taxon>Pseudomonadota</taxon>
        <taxon>Alphaproteobacteria</taxon>
        <taxon>Hyphomicrobiales</taxon>
        <taxon>Devosiaceae</taxon>
        <taxon>Devosia</taxon>
    </lineage>
</organism>
<name>A0A1K2HXV1_9HYPH</name>
<keyword evidence="1 2" id="KW-0456">Lyase</keyword>
<evidence type="ECO:0000313" key="2">
    <source>
        <dbReference type="EMBL" id="SFZ84625.1"/>
    </source>
</evidence>
<dbReference type="InterPro" id="IPR013785">
    <property type="entry name" value="Aldolase_TIM"/>
</dbReference>
<dbReference type="AlphaFoldDB" id="A0A1K2HXV1"/>
<sequence length="296" mass="31071">MAPTEAIAADIPVALNADLSVNAHETLALARHVRLGGIGSLVVAGNANLQSMSLSQFEAIVELAETAAAAGPVTIGLGPELGRMLDQAGIVGKSALRSVLVLPIIAPADTHGTADGIRHIAHRLGHGVMVDLMRDNHLRPVTLRKLVDEGAVTAVRYRNSVANPGDDYYLERVLEIMGPACVVSDAGEGALYDHLHVRGMASTSSGIAALTPRLLRRIVGLMPTQPDAAAALMAPVLELMRIRAMLGPVQVLHDAVTEAGIAAMGPQMPMVSRVKDKYRLPFTAAIRTLLKAEAAL</sequence>
<dbReference type="OrthoDB" id="9778880at2"/>
<gene>
    <name evidence="2" type="ORF">SAMN02983003_2122</name>
</gene>
<dbReference type="RefSeq" id="WP_072342478.1">
    <property type="nucleotide sequence ID" value="NZ_FPKU01000002.1"/>
</dbReference>
<evidence type="ECO:0000256" key="1">
    <source>
        <dbReference type="ARBA" id="ARBA00023239"/>
    </source>
</evidence>
<protein>
    <submittedName>
        <fullName evidence="2">Dihydrodipicolinate synthase/N-acetylneuraminate lyase</fullName>
    </submittedName>
</protein>